<dbReference type="PANTHER" id="PTHR43162">
    <property type="match status" value="1"/>
</dbReference>
<dbReference type="InterPro" id="IPR051604">
    <property type="entry name" value="Ergot_Alk_Oxidoreductase"/>
</dbReference>
<dbReference type="PANTHER" id="PTHR43162:SF1">
    <property type="entry name" value="PRESTALK A DIFFERENTIATION PROTEIN A"/>
    <property type="match status" value="1"/>
</dbReference>
<dbReference type="AlphaFoldDB" id="A0A2W5P9X1"/>
<reference evidence="2 3" key="1">
    <citation type="submission" date="2017-08" db="EMBL/GenBank/DDBJ databases">
        <title>Infants hospitalized years apart are colonized by the same room-sourced microbial strains.</title>
        <authorList>
            <person name="Brooks B."/>
            <person name="Olm M.R."/>
            <person name="Firek B.A."/>
            <person name="Baker R."/>
            <person name="Thomas B.C."/>
            <person name="Morowitz M.J."/>
            <person name="Banfield J.F."/>
        </authorList>
    </citation>
    <scope>NUCLEOTIDE SEQUENCE [LARGE SCALE GENOMIC DNA]</scope>
    <source>
        <strain evidence="2">S2_005_003_R2_41</strain>
    </source>
</reference>
<dbReference type="Gene3D" id="3.40.50.720">
    <property type="entry name" value="NAD(P)-binding Rossmann-like Domain"/>
    <property type="match status" value="1"/>
</dbReference>
<comment type="caution">
    <text evidence="2">The sequence shown here is derived from an EMBL/GenBank/DDBJ whole genome shotgun (WGS) entry which is preliminary data.</text>
</comment>
<organism evidence="2 3">
    <name type="scientific">Variovorax paradoxus</name>
    <dbReference type="NCBI Taxonomy" id="34073"/>
    <lineage>
        <taxon>Bacteria</taxon>
        <taxon>Pseudomonadati</taxon>
        <taxon>Pseudomonadota</taxon>
        <taxon>Betaproteobacteria</taxon>
        <taxon>Burkholderiales</taxon>
        <taxon>Comamonadaceae</taxon>
        <taxon>Variovorax</taxon>
    </lineage>
</organism>
<evidence type="ECO:0000259" key="1">
    <source>
        <dbReference type="Pfam" id="PF13460"/>
    </source>
</evidence>
<accession>A0A2W5P9X1</accession>
<dbReference type="SUPFAM" id="SSF51735">
    <property type="entry name" value="NAD(P)-binding Rossmann-fold domains"/>
    <property type="match status" value="1"/>
</dbReference>
<dbReference type="Pfam" id="PF13460">
    <property type="entry name" value="NAD_binding_10"/>
    <property type="match status" value="1"/>
</dbReference>
<evidence type="ECO:0000313" key="2">
    <source>
        <dbReference type="EMBL" id="PZQ62572.1"/>
    </source>
</evidence>
<sequence>MYAVTGITGQVGGAVARALLARHQPVRAVVRDAARAAPWTDRGADVAVAGLDDAQALSSAFADTQGVFVMLPANFDPAPGFPEARGLIGAIAQALAQARPPRVVALSTIGARAAQENLLTQLGLLEDALGALPLDVRFIRPAWFMENALWDVAPARDTGVIDAYLQPVERTIPMVATEDVGRTAAEMLLSPGDGPRVVEL</sequence>
<dbReference type="Proteomes" id="UP000249135">
    <property type="component" value="Unassembled WGS sequence"/>
</dbReference>
<dbReference type="EMBL" id="QFPP01000625">
    <property type="protein sequence ID" value="PZQ62572.1"/>
    <property type="molecule type" value="Genomic_DNA"/>
</dbReference>
<gene>
    <name evidence="2" type="ORF">DI563_28290</name>
</gene>
<protein>
    <submittedName>
        <fullName evidence="2">NmrA family transcriptional regulator</fullName>
    </submittedName>
</protein>
<dbReference type="InterPro" id="IPR036291">
    <property type="entry name" value="NAD(P)-bd_dom_sf"/>
</dbReference>
<evidence type="ECO:0000313" key="3">
    <source>
        <dbReference type="Proteomes" id="UP000249135"/>
    </source>
</evidence>
<dbReference type="InterPro" id="IPR016040">
    <property type="entry name" value="NAD(P)-bd_dom"/>
</dbReference>
<feature type="domain" description="NAD(P)-binding" evidence="1">
    <location>
        <begin position="6"/>
        <end position="190"/>
    </location>
</feature>
<proteinExistence type="predicted"/>
<feature type="non-terminal residue" evidence="2">
    <location>
        <position position="200"/>
    </location>
</feature>
<name>A0A2W5P9X1_VARPD</name>